<dbReference type="EMBL" id="MNAD01001728">
    <property type="protein sequence ID" value="OJT01649.1"/>
    <property type="molecule type" value="Genomic_DNA"/>
</dbReference>
<name>A0A1M2V244_TRAPU</name>
<reference evidence="1 2" key="1">
    <citation type="submission" date="2016-10" db="EMBL/GenBank/DDBJ databases">
        <title>Genome sequence of the basidiomycete white-rot fungus Trametes pubescens.</title>
        <authorList>
            <person name="Makela M.R."/>
            <person name="Granchi Z."/>
            <person name="Peng M."/>
            <person name="De Vries R.P."/>
            <person name="Grigoriev I."/>
            <person name="Riley R."/>
            <person name="Hilden K."/>
        </authorList>
    </citation>
    <scope>NUCLEOTIDE SEQUENCE [LARGE SCALE GENOMIC DNA]</scope>
    <source>
        <strain evidence="1 2">FBCC735</strain>
    </source>
</reference>
<keyword evidence="2" id="KW-1185">Reference proteome</keyword>
<comment type="caution">
    <text evidence="1">The sequence shown here is derived from an EMBL/GenBank/DDBJ whole genome shotgun (WGS) entry which is preliminary data.</text>
</comment>
<organism evidence="1 2">
    <name type="scientific">Trametes pubescens</name>
    <name type="common">White-rot fungus</name>
    <dbReference type="NCBI Taxonomy" id="154538"/>
    <lineage>
        <taxon>Eukaryota</taxon>
        <taxon>Fungi</taxon>
        <taxon>Dikarya</taxon>
        <taxon>Basidiomycota</taxon>
        <taxon>Agaricomycotina</taxon>
        <taxon>Agaricomycetes</taxon>
        <taxon>Polyporales</taxon>
        <taxon>Polyporaceae</taxon>
        <taxon>Trametes</taxon>
    </lineage>
</organism>
<evidence type="ECO:0000313" key="2">
    <source>
        <dbReference type="Proteomes" id="UP000184267"/>
    </source>
</evidence>
<protein>
    <submittedName>
        <fullName evidence="1">Uncharacterized protein</fullName>
    </submittedName>
</protein>
<evidence type="ECO:0000313" key="1">
    <source>
        <dbReference type="EMBL" id="OJT01649.1"/>
    </source>
</evidence>
<dbReference type="AlphaFoldDB" id="A0A1M2V244"/>
<proteinExistence type="predicted"/>
<sequence length="156" mass="17184">MKPPKSHARLNGWSLFLSELKGTTLSVPPGMDRFTHAAAMWHALPKAVRDDFKNRARVIRQAARRTKLQDHPSQNEMADDGGVHAAAQTIGGADVAVMRSPRRCAVRRLVRESEAVAFAGSFVIPRTRKSQHNAIPGLTTRGIDAFSSFSRRARST</sequence>
<gene>
    <name evidence="1" type="ORF">TRAPUB_7907</name>
</gene>
<accession>A0A1M2V244</accession>
<dbReference type="Proteomes" id="UP000184267">
    <property type="component" value="Unassembled WGS sequence"/>
</dbReference>